<dbReference type="EMBL" id="QXFY01000511">
    <property type="protein sequence ID" value="KAE9342262.1"/>
    <property type="molecule type" value="Genomic_DNA"/>
</dbReference>
<organism evidence="2 3">
    <name type="scientific">Phytophthora fragariae</name>
    <dbReference type="NCBI Taxonomy" id="53985"/>
    <lineage>
        <taxon>Eukaryota</taxon>
        <taxon>Sar</taxon>
        <taxon>Stramenopiles</taxon>
        <taxon>Oomycota</taxon>
        <taxon>Peronosporomycetes</taxon>
        <taxon>Peronosporales</taxon>
        <taxon>Peronosporaceae</taxon>
        <taxon>Phytophthora</taxon>
    </lineage>
</organism>
<protein>
    <submittedName>
        <fullName evidence="2">Uncharacterized protein</fullName>
    </submittedName>
</protein>
<dbReference type="Proteomes" id="UP000486351">
    <property type="component" value="Unassembled WGS sequence"/>
</dbReference>
<feature type="region of interest" description="Disordered" evidence="1">
    <location>
        <begin position="55"/>
        <end position="89"/>
    </location>
</feature>
<reference evidence="2 3" key="1">
    <citation type="submission" date="2018-09" db="EMBL/GenBank/DDBJ databases">
        <title>Genomic investigation of the strawberry pathogen Phytophthora fragariae indicates pathogenicity is determined by transcriptional variation in three key races.</title>
        <authorList>
            <person name="Adams T.M."/>
            <person name="Armitage A.D."/>
            <person name="Sobczyk M.K."/>
            <person name="Bates H.J."/>
            <person name="Dunwell J.M."/>
            <person name="Nellist C.F."/>
            <person name="Harrison R.J."/>
        </authorList>
    </citation>
    <scope>NUCLEOTIDE SEQUENCE [LARGE SCALE GENOMIC DNA]</scope>
    <source>
        <strain evidence="2 3">NOV-77</strain>
    </source>
</reference>
<feature type="compositionally biased region" description="Polar residues" evidence="1">
    <location>
        <begin position="61"/>
        <end position="73"/>
    </location>
</feature>
<evidence type="ECO:0000313" key="3">
    <source>
        <dbReference type="Proteomes" id="UP000486351"/>
    </source>
</evidence>
<sequence>MCNQYQAVSSQFFEDILHETPSRDLEECARRMLSRDSPEYIRSITRVLSDTVHHALLRQPGQGTANPRAQRQEPSPGRPSVTRTPGIQRAQSSVILAATRNQISLETETQVCMRFQDEKDHTFPRCPHVDQLRALPPDVFQWVTTHHGRLKSGHP</sequence>
<gene>
    <name evidence="2" type="ORF">PF008_g10238</name>
</gene>
<proteinExistence type="predicted"/>
<name>A0A6G0RVT8_9STRA</name>
<comment type="caution">
    <text evidence="2">The sequence shown here is derived from an EMBL/GenBank/DDBJ whole genome shotgun (WGS) entry which is preliminary data.</text>
</comment>
<evidence type="ECO:0000313" key="2">
    <source>
        <dbReference type="EMBL" id="KAE9342262.1"/>
    </source>
</evidence>
<dbReference type="AlphaFoldDB" id="A0A6G0RVT8"/>
<accession>A0A6G0RVT8</accession>
<evidence type="ECO:0000256" key="1">
    <source>
        <dbReference type="SAM" id="MobiDB-lite"/>
    </source>
</evidence>